<evidence type="ECO:0000256" key="8">
    <source>
        <dbReference type="ARBA" id="ARBA00022833"/>
    </source>
</evidence>
<dbReference type="InParanoid" id="E2BZB6"/>
<evidence type="ECO:0000256" key="5">
    <source>
        <dbReference type="ARBA" id="ARBA00011917"/>
    </source>
</evidence>
<feature type="non-terminal residue" evidence="11">
    <location>
        <position position="119"/>
    </location>
</feature>
<dbReference type="EMBL" id="GL451583">
    <property type="protein sequence ID" value="EFN78964.1"/>
    <property type="molecule type" value="Genomic_DNA"/>
</dbReference>
<dbReference type="STRING" id="610380.E2BZB6"/>
<comment type="similarity">
    <text evidence="4">Belongs to the metallo-beta-lactamase superfamily. Glyoxalase II family.</text>
</comment>
<dbReference type="EC" id="3.1.2.6" evidence="5"/>
<dbReference type="SMART" id="SM00849">
    <property type="entry name" value="Lactamase_B"/>
    <property type="match status" value="1"/>
</dbReference>
<evidence type="ECO:0000256" key="6">
    <source>
        <dbReference type="ARBA" id="ARBA00022723"/>
    </source>
</evidence>
<keyword evidence="7 11" id="KW-0378">Hydrolase</keyword>
<evidence type="ECO:0000256" key="2">
    <source>
        <dbReference type="ARBA" id="ARBA00001947"/>
    </source>
</evidence>
<protein>
    <recommendedName>
        <fullName evidence="5">hydroxyacylglutathione hydrolase</fullName>
        <ecNumber evidence="5">3.1.2.6</ecNumber>
    </recommendedName>
    <alternativeName>
        <fullName evidence="9">Glyoxalase II</fullName>
    </alternativeName>
</protein>
<dbReference type="AlphaFoldDB" id="E2BZB6"/>
<evidence type="ECO:0000259" key="10">
    <source>
        <dbReference type="SMART" id="SM00849"/>
    </source>
</evidence>
<evidence type="ECO:0000313" key="11">
    <source>
        <dbReference type="EMBL" id="EFN78964.1"/>
    </source>
</evidence>
<evidence type="ECO:0000313" key="12">
    <source>
        <dbReference type="Proteomes" id="UP000008237"/>
    </source>
</evidence>
<dbReference type="CDD" id="cd07723">
    <property type="entry name" value="hydroxyacylglutathione_hydrolase_MBL-fold"/>
    <property type="match status" value="1"/>
</dbReference>
<feature type="non-terminal residue" evidence="11">
    <location>
        <position position="1"/>
    </location>
</feature>
<dbReference type="OrthoDB" id="515692at2759"/>
<dbReference type="Gene3D" id="3.60.15.10">
    <property type="entry name" value="Ribonuclease Z/Hydroxyacylglutathione hydrolase-like"/>
    <property type="match status" value="1"/>
</dbReference>
<gene>
    <name evidence="11" type="ORF">EAI_00082</name>
</gene>
<comment type="pathway">
    <text evidence="3">Secondary metabolite metabolism; methylglyoxal degradation; (R)-lactate from methylglyoxal: step 2/2.</text>
</comment>
<keyword evidence="12" id="KW-1185">Reference proteome</keyword>
<dbReference type="SUPFAM" id="SSF56281">
    <property type="entry name" value="Metallo-hydrolase/oxidoreductase"/>
    <property type="match status" value="1"/>
</dbReference>
<comment type="catalytic activity">
    <reaction evidence="1">
        <text>an S-(2-hydroxyacyl)glutathione + H2O = a 2-hydroxy carboxylate + glutathione + H(+)</text>
        <dbReference type="Rhea" id="RHEA:21864"/>
        <dbReference type="ChEBI" id="CHEBI:15377"/>
        <dbReference type="ChEBI" id="CHEBI:15378"/>
        <dbReference type="ChEBI" id="CHEBI:57925"/>
        <dbReference type="ChEBI" id="CHEBI:58896"/>
        <dbReference type="ChEBI" id="CHEBI:71261"/>
        <dbReference type="EC" id="3.1.2.6"/>
    </reaction>
</comment>
<dbReference type="PANTHER" id="PTHR11935:SF94">
    <property type="entry name" value="TENZING NORGAY, ISOFORM C"/>
    <property type="match status" value="1"/>
</dbReference>
<dbReference type="GO" id="GO:0046872">
    <property type="term" value="F:metal ion binding"/>
    <property type="evidence" value="ECO:0007669"/>
    <property type="project" value="UniProtKB-KW"/>
</dbReference>
<evidence type="ECO:0000256" key="4">
    <source>
        <dbReference type="ARBA" id="ARBA00006759"/>
    </source>
</evidence>
<keyword evidence="8" id="KW-0862">Zinc</keyword>
<dbReference type="InterPro" id="IPR036866">
    <property type="entry name" value="RibonucZ/Hydroxyglut_hydro"/>
</dbReference>
<dbReference type="PANTHER" id="PTHR11935">
    <property type="entry name" value="BETA LACTAMASE DOMAIN"/>
    <property type="match status" value="1"/>
</dbReference>
<accession>E2BZB6</accession>
<feature type="domain" description="Metallo-beta-lactamase" evidence="10">
    <location>
        <begin position="1"/>
        <end position="119"/>
    </location>
</feature>
<dbReference type="InterPro" id="IPR035680">
    <property type="entry name" value="Clx_II_MBL"/>
</dbReference>
<evidence type="ECO:0000256" key="1">
    <source>
        <dbReference type="ARBA" id="ARBA00001623"/>
    </source>
</evidence>
<dbReference type="GO" id="GO:0004416">
    <property type="term" value="F:hydroxyacylglutathione hydrolase activity"/>
    <property type="evidence" value="ECO:0007669"/>
    <property type="project" value="UniProtKB-EC"/>
</dbReference>
<reference evidence="11 12" key="1">
    <citation type="journal article" date="2010" name="Science">
        <title>Genomic comparison of the ants Camponotus floridanus and Harpegnathos saltator.</title>
        <authorList>
            <person name="Bonasio R."/>
            <person name="Zhang G."/>
            <person name="Ye C."/>
            <person name="Mutti N.S."/>
            <person name="Fang X."/>
            <person name="Qin N."/>
            <person name="Donahue G."/>
            <person name="Yang P."/>
            <person name="Li Q."/>
            <person name="Li C."/>
            <person name="Zhang P."/>
            <person name="Huang Z."/>
            <person name="Berger S.L."/>
            <person name="Reinberg D."/>
            <person name="Wang J."/>
            <person name="Liebig J."/>
        </authorList>
    </citation>
    <scope>NUCLEOTIDE SEQUENCE [LARGE SCALE GENOMIC DNA]</scope>
    <source>
        <strain evidence="11 12">R22 G/1</strain>
    </source>
</reference>
<evidence type="ECO:0000256" key="7">
    <source>
        <dbReference type="ARBA" id="ARBA00022801"/>
    </source>
</evidence>
<proteinExistence type="inferred from homology"/>
<dbReference type="GO" id="GO:0031123">
    <property type="term" value="P:RNA 3'-end processing"/>
    <property type="evidence" value="ECO:0007669"/>
    <property type="project" value="UniProtKB-ARBA"/>
</dbReference>
<organism evidence="12">
    <name type="scientific">Harpegnathos saltator</name>
    <name type="common">Jerdon's jumping ant</name>
    <dbReference type="NCBI Taxonomy" id="610380"/>
    <lineage>
        <taxon>Eukaryota</taxon>
        <taxon>Metazoa</taxon>
        <taxon>Ecdysozoa</taxon>
        <taxon>Arthropoda</taxon>
        <taxon>Hexapoda</taxon>
        <taxon>Insecta</taxon>
        <taxon>Pterygota</taxon>
        <taxon>Neoptera</taxon>
        <taxon>Endopterygota</taxon>
        <taxon>Hymenoptera</taxon>
        <taxon>Apocrita</taxon>
        <taxon>Aculeata</taxon>
        <taxon>Formicoidea</taxon>
        <taxon>Formicidae</taxon>
        <taxon>Ponerinae</taxon>
        <taxon>Ponerini</taxon>
        <taxon>Harpegnathos</taxon>
    </lineage>
</organism>
<evidence type="ECO:0000256" key="9">
    <source>
        <dbReference type="ARBA" id="ARBA00031044"/>
    </source>
</evidence>
<dbReference type="InterPro" id="IPR001279">
    <property type="entry name" value="Metallo-B-lactamas"/>
</dbReference>
<comment type="cofactor">
    <cofactor evidence="2">
        <name>Zn(2+)</name>
        <dbReference type="ChEBI" id="CHEBI:29105"/>
    </cofactor>
</comment>
<dbReference type="Proteomes" id="UP000008237">
    <property type="component" value="Unassembled WGS sequence"/>
</dbReference>
<name>E2BZB6_HARSA</name>
<evidence type="ECO:0000256" key="3">
    <source>
        <dbReference type="ARBA" id="ARBA00004963"/>
    </source>
</evidence>
<sequence>KVLTTHHHWDHAGGNAKLLKIFADLMVYGGDDRIQAINQKVTHNDTFNIGNLSVKCLSTPCHTRGHICYYVTGGHTPAVFTGDTLFIGGCGRFFEGTADEMYKALIEVLGSLPEETVSY</sequence>
<dbReference type="Pfam" id="PF00753">
    <property type="entry name" value="Lactamase_B"/>
    <property type="match status" value="1"/>
</dbReference>
<keyword evidence="6" id="KW-0479">Metal-binding</keyword>